<evidence type="ECO:0000313" key="2">
    <source>
        <dbReference type="Proteomes" id="UP000501346"/>
    </source>
</evidence>
<keyword evidence="2" id="KW-1185">Reference proteome</keyword>
<dbReference type="OrthoDB" id="438179at2759"/>
<name>A0A6C1DXY1_SACPS</name>
<organism evidence="1 2">
    <name type="scientific">Saccharomyces pastorianus</name>
    <name type="common">Lager yeast</name>
    <name type="synonym">Saccharomyces cerevisiae x Saccharomyces eubayanus</name>
    <dbReference type="NCBI Taxonomy" id="27292"/>
    <lineage>
        <taxon>Eukaryota</taxon>
        <taxon>Fungi</taxon>
        <taxon>Dikarya</taxon>
        <taxon>Ascomycota</taxon>
        <taxon>Saccharomycotina</taxon>
        <taxon>Saccharomycetes</taxon>
        <taxon>Saccharomycetales</taxon>
        <taxon>Saccharomycetaceae</taxon>
        <taxon>Saccharomyces</taxon>
    </lineage>
</organism>
<dbReference type="Proteomes" id="UP000501346">
    <property type="component" value="Chromosome ScXIV"/>
</dbReference>
<protein>
    <submittedName>
        <fullName evidence="1">Uncharacterized protein</fullName>
    </submittedName>
</protein>
<evidence type="ECO:0000313" key="1">
    <source>
        <dbReference type="EMBL" id="QID81902.1"/>
    </source>
</evidence>
<sequence length="53" mass="6366">MFKDVTLYSAWDEQGLPTKDKDGNDITKSMTKKLKKQWEQQKKLHEEYFGEDK</sequence>
<reference evidence="1 2" key="1">
    <citation type="journal article" date="2019" name="BMC Genomics">
        <title>Chromosome level assembly and comparative genome analysis confirm lager-brewing yeasts originated from a single hybridization.</title>
        <authorList>
            <person name="Salazar A.N."/>
            <person name="Gorter de Vries A.R."/>
            <person name="van den Broek M."/>
            <person name="Brouwers N."/>
            <person name="de la Torre Cortes P."/>
            <person name="Kuijpers N.G.A."/>
            <person name="Daran J.G."/>
            <person name="Abeel T."/>
        </authorList>
    </citation>
    <scope>NUCLEOTIDE SEQUENCE [LARGE SCALE GENOMIC DNA]</scope>
    <source>
        <strain evidence="1 2">CBS 1483</strain>
    </source>
</reference>
<dbReference type="AlphaFoldDB" id="A0A6C1DXY1"/>
<gene>
    <name evidence="1" type="ORF">GRS66_004302</name>
</gene>
<accession>A0A6C1DXY1</accession>
<proteinExistence type="predicted"/>
<dbReference type="EMBL" id="CP048995">
    <property type="protein sequence ID" value="QID81902.1"/>
    <property type="molecule type" value="Genomic_DNA"/>
</dbReference>